<name>A0A4Y2EXN9_ARAVE</name>
<dbReference type="Proteomes" id="UP000499080">
    <property type="component" value="Unassembled WGS sequence"/>
</dbReference>
<accession>A0A4Y2EXN9</accession>
<proteinExistence type="predicted"/>
<reference evidence="1 2" key="1">
    <citation type="journal article" date="2019" name="Sci. Rep.">
        <title>Orb-weaving spider Araneus ventricosus genome elucidates the spidroin gene catalogue.</title>
        <authorList>
            <person name="Kono N."/>
            <person name="Nakamura H."/>
            <person name="Ohtoshi R."/>
            <person name="Moran D.A.P."/>
            <person name="Shinohara A."/>
            <person name="Yoshida Y."/>
            <person name="Fujiwara M."/>
            <person name="Mori M."/>
            <person name="Tomita M."/>
            <person name="Arakawa K."/>
        </authorList>
    </citation>
    <scope>NUCLEOTIDE SEQUENCE [LARGE SCALE GENOMIC DNA]</scope>
</reference>
<keyword evidence="2" id="KW-1185">Reference proteome</keyword>
<sequence length="39" mass="4399">RRMMQPNANECGEIETLVRSDPVRRSGKAQAKQISNLIT</sequence>
<dbReference type="AlphaFoldDB" id="A0A4Y2EXN9"/>
<feature type="non-terminal residue" evidence="1">
    <location>
        <position position="1"/>
    </location>
</feature>
<gene>
    <name evidence="1" type="ORF">AVEN_126051-2_1</name>
</gene>
<evidence type="ECO:0000313" key="2">
    <source>
        <dbReference type="Proteomes" id="UP000499080"/>
    </source>
</evidence>
<evidence type="ECO:0000313" key="1">
    <source>
        <dbReference type="EMBL" id="GBM33049.1"/>
    </source>
</evidence>
<protein>
    <submittedName>
        <fullName evidence="1">Uncharacterized protein</fullName>
    </submittedName>
</protein>
<comment type="caution">
    <text evidence="1">The sequence shown here is derived from an EMBL/GenBank/DDBJ whole genome shotgun (WGS) entry which is preliminary data.</text>
</comment>
<organism evidence="1 2">
    <name type="scientific">Araneus ventricosus</name>
    <name type="common">Orbweaver spider</name>
    <name type="synonym">Epeira ventricosa</name>
    <dbReference type="NCBI Taxonomy" id="182803"/>
    <lineage>
        <taxon>Eukaryota</taxon>
        <taxon>Metazoa</taxon>
        <taxon>Ecdysozoa</taxon>
        <taxon>Arthropoda</taxon>
        <taxon>Chelicerata</taxon>
        <taxon>Arachnida</taxon>
        <taxon>Araneae</taxon>
        <taxon>Araneomorphae</taxon>
        <taxon>Entelegynae</taxon>
        <taxon>Araneoidea</taxon>
        <taxon>Araneidae</taxon>
        <taxon>Araneus</taxon>
    </lineage>
</organism>
<dbReference type="EMBL" id="BGPR01000723">
    <property type="protein sequence ID" value="GBM33049.1"/>
    <property type="molecule type" value="Genomic_DNA"/>
</dbReference>